<feature type="signal peptide" evidence="1">
    <location>
        <begin position="1"/>
        <end position="24"/>
    </location>
</feature>
<dbReference type="RefSeq" id="WP_344677197.1">
    <property type="nucleotide sequence ID" value="NZ_BAAAUX010000001.1"/>
</dbReference>
<organism evidence="2 3">
    <name type="scientific">Saccharopolyspora taberi</name>
    <dbReference type="NCBI Taxonomy" id="60895"/>
    <lineage>
        <taxon>Bacteria</taxon>
        <taxon>Bacillati</taxon>
        <taxon>Actinomycetota</taxon>
        <taxon>Actinomycetes</taxon>
        <taxon>Pseudonocardiales</taxon>
        <taxon>Pseudonocardiaceae</taxon>
        <taxon>Saccharopolyspora</taxon>
    </lineage>
</organism>
<evidence type="ECO:0000313" key="3">
    <source>
        <dbReference type="Proteomes" id="UP001500979"/>
    </source>
</evidence>
<reference evidence="2 3" key="1">
    <citation type="journal article" date="2019" name="Int. J. Syst. Evol. Microbiol.">
        <title>The Global Catalogue of Microorganisms (GCM) 10K type strain sequencing project: providing services to taxonomists for standard genome sequencing and annotation.</title>
        <authorList>
            <consortium name="The Broad Institute Genomics Platform"/>
            <consortium name="The Broad Institute Genome Sequencing Center for Infectious Disease"/>
            <person name="Wu L."/>
            <person name="Ma J."/>
        </authorList>
    </citation>
    <scope>NUCLEOTIDE SEQUENCE [LARGE SCALE GENOMIC DNA]</scope>
    <source>
        <strain evidence="2 3">JCM 9383</strain>
    </source>
</reference>
<keyword evidence="3" id="KW-1185">Reference proteome</keyword>
<keyword evidence="1" id="KW-0732">Signal</keyword>
<gene>
    <name evidence="2" type="ORF">GCM10010470_00040</name>
</gene>
<proteinExistence type="predicted"/>
<accession>A0ABN3UZZ6</accession>
<evidence type="ECO:0000313" key="2">
    <source>
        <dbReference type="EMBL" id="GAA2772570.1"/>
    </source>
</evidence>
<protein>
    <submittedName>
        <fullName evidence="2">Uncharacterized protein</fullName>
    </submittedName>
</protein>
<feature type="chain" id="PRO_5045783684" evidence="1">
    <location>
        <begin position="25"/>
        <end position="269"/>
    </location>
</feature>
<sequence>MRPFSSVLLAVLLVAVPVFPTALARQPGGEHCASTLDCSAEEIEELAIPERLVFVRALQDRVAAEYLPEFRHLNSIQGVLRFFIDNDLGTPESWVSHVDAVLLEAVERGFAMALEVSDDDFGNPTAKHWADYLRRMRRGELDERWAHDPAWSIADQASAEHGIRLAEAKGVHPTHLEWNIYQFTELYRWIMRNPQPALIVLNDRLAGLLVPVDFVQWLTDATNPVPAYRGANVAYDLSRPDLVRLPVSMTQLLLAYAPELVDAYRADSR</sequence>
<dbReference type="Proteomes" id="UP001500979">
    <property type="component" value="Unassembled WGS sequence"/>
</dbReference>
<comment type="caution">
    <text evidence="2">The sequence shown here is derived from an EMBL/GenBank/DDBJ whole genome shotgun (WGS) entry which is preliminary data.</text>
</comment>
<dbReference type="EMBL" id="BAAAUX010000001">
    <property type="protein sequence ID" value="GAA2772570.1"/>
    <property type="molecule type" value="Genomic_DNA"/>
</dbReference>
<evidence type="ECO:0000256" key="1">
    <source>
        <dbReference type="SAM" id="SignalP"/>
    </source>
</evidence>
<name>A0ABN3UZZ6_9PSEU</name>